<feature type="compositionally biased region" description="Polar residues" evidence="1">
    <location>
        <begin position="1"/>
        <end position="10"/>
    </location>
</feature>
<dbReference type="EMBL" id="CAJVPV010009720">
    <property type="protein sequence ID" value="CAG8644608.1"/>
    <property type="molecule type" value="Genomic_DNA"/>
</dbReference>
<feature type="non-terminal residue" evidence="2">
    <location>
        <position position="387"/>
    </location>
</feature>
<comment type="caution">
    <text evidence="2">The sequence shown here is derived from an EMBL/GenBank/DDBJ whole genome shotgun (WGS) entry which is preliminary data.</text>
</comment>
<evidence type="ECO:0000256" key="1">
    <source>
        <dbReference type="SAM" id="MobiDB-lite"/>
    </source>
</evidence>
<keyword evidence="3" id="KW-1185">Reference proteome</keyword>
<evidence type="ECO:0000313" key="2">
    <source>
        <dbReference type="EMBL" id="CAG8644608.1"/>
    </source>
</evidence>
<accession>A0A9N9DQN3</accession>
<reference evidence="2" key="1">
    <citation type="submission" date="2021-06" db="EMBL/GenBank/DDBJ databases">
        <authorList>
            <person name="Kallberg Y."/>
            <person name="Tangrot J."/>
            <person name="Rosling A."/>
        </authorList>
    </citation>
    <scope>NUCLEOTIDE SEQUENCE</scope>
    <source>
        <strain evidence="2">CL551</strain>
    </source>
</reference>
<feature type="compositionally biased region" description="Basic and acidic residues" evidence="1">
    <location>
        <begin position="55"/>
        <end position="94"/>
    </location>
</feature>
<organism evidence="2 3">
    <name type="scientific">Acaulospora morrowiae</name>
    <dbReference type="NCBI Taxonomy" id="94023"/>
    <lineage>
        <taxon>Eukaryota</taxon>
        <taxon>Fungi</taxon>
        <taxon>Fungi incertae sedis</taxon>
        <taxon>Mucoromycota</taxon>
        <taxon>Glomeromycotina</taxon>
        <taxon>Glomeromycetes</taxon>
        <taxon>Diversisporales</taxon>
        <taxon>Acaulosporaceae</taxon>
        <taxon>Acaulospora</taxon>
    </lineage>
</organism>
<protein>
    <submittedName>
        <fullName evidence="2">2677_t:CDS:1</fullName>
    </submittedName>
</protein>
<feature type="region of interest" description="Disordered" evidence="1">
    <location>
        <begin position="319"/>
        <end position="341"/>
    </location>
</feature>
<feature type="region of interest" description="Disordered" evidence="1">
    <location>
        <begin position="1"/>
        <end position="24"/>
    </location>
</feature>
<proteinExistence type="predicted"/>
<gene>
    <name evidence="2" type="ORF">AMORRO_LOCUS9676</name>
</gene>
<feature type="non-terminal residue" evidence="2">
    <location>
        <position position="1"/>
    </location>
</feature>
<feature type="region of interest" description="Disordered" evidence="1">
    <location>
        <begin position="55"/>
        <end position="111"/>
    </location>
</feature>
<feature type="compositionally biased region" description="Basic and acidic residues" evidence="1">
    <location>
        <begin position="320"/>
        <end position="334"/>
    </location>
</feature>
<name>A0A9N9DQN3_9GLOM</name>
<evidence type="ECO:0000313" key="3">
    <source>
        <dbReference type="Proteomes" id="UP000789342"/>
    </source>
</evidence>
<dbReference type="AlphaFoldDB" id="A0A9N9DQN3"/>
<feature type="region of interest" description="Disordered" evidence="1">
    <location>
        <begin position="214"/>
        <end position="233"/>
    </location>
</feature>
<sequence>TTDIINSSRNGVVEVKPGRSSGVSHVANETQNRILEVRNDHQGKIRENDIATKPIKEEPKHTCAEIRTASNKDARVSSERKQVEAPKGNERDVKIMGAGSESKGDEKSVTPDQRVVCCEKKGTEDNNPAETKEEIRFDSWDDKDKIVTVPVGTIITKKCKEPSRKESDPRKARLGCRNDDIILADHDSPTNGAESDNDHDGRHITEIVTDYRDQGEGNDTAERVKPINPEPKGDDEITIMHLIKSTPMNIWINAPTVKQWSCTTMSHRKADISNATLTASSRVNPIDGSSTQNILKKGTPTCDKGKICEFSSQVVVMENTEERSPTRDRLSDGTKKKRGRNKISWRKQVITKTLPYLCFNQDPTKISDLTTWNIKRKRLSTQRPTDD</sequence>
<dbReference type="Proteomes" id="UP000789342">
    <property type="component" value="Unassembled WGS sequence"/>
</dbReference>